<comment type="caution">
    <text evidence="1">The sequence shown here is derived from an EMBL/GenBank/DDBJ whole genome shotgun (WGS) entry which is preliminary data.</text>
</comment>
<name>A0A7Z0I1Z0_9RHOB</name>
<evidence type="ECO:0000313" key="1">
    <source>
        <dbReference type="EMBL" id="NYS26472.1"/>
    </source>
</evidence>
<accession>A0A7Z0I1Z0</accession>
<keyword evidence="2" id="KW-1185">Reference proteome</keyword>
<dbReference type="RefSeq" id="WP_179907268.1">
    <property type="nucleotide sequence ID" value="NZ_JACBXS010000047.1"/>
</dbReference>
<dbReference type="InterPro" id="IPR029058">
    <property type="entry name" value="AB_hydrolase_fold"/>
</dbReference>
<dbReference type="AlphaFoldDB" id="A0A7Z0I1Z0"/>
<dbReference type="SUPFAM" id="SSF53474">
    <property type="entry name" value="alpha/beta-Hydrolases"/>
    <property type="match status" value="1"/>
</dbReference>
<dbReference type="EMBL" id="JACBXS010000047">
    <property type="protein sequence ID" value="NYS26472.1"/>
    <property type="molecule type" value="Genomic_DNA"/>
</dbReference>
<dbReference type="Proteomes" id="UP000529417">
    <property type="component" value="Unassembled WGS sequence"/>
</dbReference>
<sequence length="286" mass="32156">MKLPAQPGKVTLAELSALQDIQAPAGDAMPQEAPCLFHETRDGLRFDYLWHPRPGSGRLFVLFSGMMNRKKGMVPPVFQRWSWADHFPGHCLYVSDPFLHLDDRVELAWYAGTAACDPMVQIIETARKIAAPLGIPAQEIYGYGSSGGGFAALRLAAMMDGANAICINPQTDVTKYQASGKRYLKIAFGAEDRQTAAALVPERVTLAHYRTRLRDCRIIYIQNVLDRHHYDDHYQPFCRMMGQDSAENDTRGNFRRLLFSHEGGHKRAETPEVFARAMSIVQDWSV</sequence>
<dbReference type="Gene3D" id="3.40.50.1820">
    <property type="entry name" value="alpha/beta hydrolase"/>
    <property type="match status" value="1"/>
</dbReference>
<proteinExistence type="predicted"/>
<gene>
    <name evidence="1" type="ORF">HUK65_15915</name>
</gene>
<reference evidence="1 2" key="1">
    <citation type="journal article" date="2000" name="Arch. Microbiol.">
        <title>Rhodobaca bogoriensis gen. nov. and sp. nov., an alkaliphilic purple nonsulfur bacterium from African Rift Valley soda lakes.</title>
        <authorList>
            <person name="Milford A.D."/>
            <person name="Achenbach L.A."/>
            <person name="Jung D.O."/>
            <person name="Madigan M.T."/>
        </authorList>
    </citation>
    <scope>NUCLEOTIDE SEQUENCE [LARGE SCALE GENOMIC DNA]</scope>
    <source>
        <strain evidence="1 2">2376</strain>
    </source>
</reference>
<evidence type="ECO:0000313" key="2">
    <source>
        <dbReference type="Proteomes" id="UP000529417"/>
    </source>
</evidence>
<protein>
    <submittedName>
        <fullName evidence="1">Uncharacterized protein</fullName>
    </submittedName>
</protein>
<organism evidence="1 2">
    <name type="scientific">Rhabdonatronobacter sediminivivens</name>
    <dbReference type="NCBI Taxonomy" id="2743469"/>
    <lineage>
        <taxon>Bacteria</taxon>
        <taxon>Pseudomonadati</taxon>
        <taxon>Pseudomonadota</taxon>
        <taxon>Alphaproteobacteria</taxon>
        <taxon>Rhodobacterales</taxon>
        <taxon>Paracoccaceae</taxon>
        <taxon>Rhabdonatronobacter</taxon>
    </lineage>
</organism>